<dbReference type="PROSITE" id="PS50172">
    <property type="entry name" value="BRCT"/>
    <property type="match status" value="1"/>
</dbReference>
<feature type="region of interest" description="Disordered" evidence="1">
    <location>
        <begin position="126"/>
        <end position="166"/>
    </location>
</feature>
<protein>
    <recommendedName>
        <fullName evidence="3">BRCT domain-containing protein</fullName>
    </recommendedName>
</protein>
<keyword evidence="2" id="KW-0812">Transmembrane</keyword>
<sequence length="250" mass="28225">MAPKKKTTTKNNQGSPPPEMASAGGGMFSGMVVFLVPVGVRTRRLEIWKQKLQQMGAAIEDRLTKSVTHVFAMNSDSLLRPIDADRLSRFQGLWFCDMGKKRVLLYRWLEDSLTSGEKVSEDMYDIKAESESEAEAEKAAKRKSSDEKEEPKEQEDDQGSDTLGDDRRSFSYYKAIPVIEKLPFKIESAEQIRHLPSIGKSMQDHIQEIVTTGKLSKLEHFETDEKVLILQRYGPSAYLGKFGALVLPLH</sequence>
<evidence type="ECO:0000256" key="1">
    <source>
        <dbReference type="SAM" id="MobiDB-lite"/>
    </source>
</evidence>
<evidence type="ECO:0000259" key="3">
    <source>
        <dbReference type="PROSITE" id="PS50172"/>
    </source>
</evidence>
<proteinExistence type="predicted"/>
<organism evidence="4 5">
    <name type="scientific">Ficus carica</name>
    <name type="common">Common fig</name>
    <dbReference type="NCBI Taxonomy" id="3494"/>
    <lineage>
        <taxon>Eukaryota</taxon>
        <taxon>Viridiplantae</taxon>
        <taxon>Streptophyta</taxon>
        <taxon>Embryophyta</taxon>
        <taxon>Tracheophyta</taxon>
        <taxon>Spermatophyta</taxon>
        <taxon>Magnoliopsida</taxon>
        <taxon>eudicotyledons</taxon>
        <taxon>Gunneridae</taxon>
        <taxon>Pentapetalae</taxon>
        <taxon>rosids</taxon>
        <taxon>fabids</taxon>
        <taxon>Rosales</taxon>
        <taxon>Moraceae</taxon>
        <taxon>Ficeae</taxon>
        <taxon>Ficus</taxon>
    </lineage>
</organism>
<comment type="caution">
    <text evidence="4">The sequence shown here is derived from an EMBL/GenBank/DDBJ whole genome shotgun (WGS) entry which is preliminary data.</text>
</comment>
<dbReference type="InterPro" id="IPR001357">
    <property type="entry name" value="BRCT_dom"/>
</dbReference>
<dbReference type="GO" id="GO:0003887">
    <property type="term" value="F:DNA-directed DNA polymerase activity"/>
    <property type="evidence" value="ECO:0007669"/>
    <property type="project" value="InterPro"/>
</dbReference>
<accession>A0AA87YXR1</accession>
<dbReference type="SUPFAM" id="SSF52113">
    <property type="entry name" value="BRCT domain"/>
    <property type="match status" value="1"/>
</dbReference>
<dbReference type="GO" id="GO:0006303">
    <property type="term" value="P:double-strand break repair via nonhomologous end joining"/>
    <property type="evidence" value="ECO:0007669"/>
    <property type="project" value="TreeGrafter"/>
</dbReference>
<name>A0AA87YXR1_FICCA</name>
<dbReference type="PANTHER" id="PTHR11276">
    <property type="entry name" value="DNA POLYMERASE TYPE-X FAMILY MEMBER"/>
    <property type="match status" value="1"/>
</dbReference>
<dbReference type="EMBL" id="BTGU01001296">
    <property type="protein sequence ID" value="GMN20915.1"/>
    <property type="molecule type" value="Genomic_DNA"/>
</dbReference>
<feature type="transmembrane region" description="Helical" evidence="2">
    <location>
        <begin position="20"/>
        <end position="40"/>
    </location>
</feature>
<dbReference type="InterPro" id="IPR010996">
    <property type="entry name" value="HHH_MUS81"/>
</dbReference>
<keyword evidence="2" id="KW-0472">Membrane</keyword>
<dbReference type="PANTHER" id="PTHR11276:SF41">
    <property type="entry name" value="DNA POLYMERASE LAMBDA"/>
    <property type="match status" value="1"/>
</dbReference>
<dbReference type="FunFam" id="3.40.50.10190:FF:000031">
    <property type="entry name" value="DNA polymerase"/>
    <property type="match status" value="1"/>
</dbReference>
<gene>
    <name evidence="4" type="ORF">TIFTF001_039973</name>
</gene>
<dbReference type="GO" id="GO:0003677">
    <property type="term" value="F:DNA binding"/>
    <property type="evidence" value="ECO:0007669"/>
    <property type="project" value="InterPro"/>
</dbReference>
<evidence type="ECO:0000256" key="2">
    <source>
        <dbReference type="SAM" id="Phobius"/>
    </source>
</evidence>
<evidence type="ECO:0000313" key="5">
    <source>
        <dbReference type="Proteomes" id="UP001187192"/>
    </source>
</evidence>
<feature type="region of interest" description="Disordered" evidence="1">
    <location>
        <begin position="1"/>
        <end position="22"/>
    </location>
</feature>
<evidence type="ECO:0000313" key="4">
    <source>
        <dbReference type="EMBL" id="GMN20915.1"/>
    </source>
</evidence>
<dbReference type="Pfam" id="PF14716">
    <property type="entry name" value="HHH_8"/>
    <property type="match status" value="1"/>
</dbReference>
<dbReference type="InterPro" id="IPR022312">
    <property type="entry name" value="DNA_pol_X"/>
</dbReference>
<dbReference type="Proteomes" id="UP001187192">
    <property type="component" value="Unassembled WGS sequence"/>
</dbReference>
<dbReference type="InterPro" id="IPR036420">
    <property type="entry name" value="BRCT_dom_sf"/>
</dbReference>
<dbReference type="Gene3D" id="1.10.150.110">
    <property type="entry name" value="DNA polymerase beta, N-terminal domain-like"/>
    <property type="match status" value="1"/>
</dbReference>
<feature type="domain" description="BRCT" evidence="3">
    <location>
        <begin position="23"/>
        <end position="126"/>
    </location>
</feature>
<dbReference type="InterPro" id="IPR027421">
    <property type="entry name" value="DNA_pol_lamdba_lyase_dom_sf"/>
</dbReference>
<keyword evidence="2" id="KW-1133">Transmembrane helix</keyword>
<keyword evidence="5" id="KW-1185">Reference proteome</keyword>
<dbReference type="AlphaFoldDB" id="A0AA87YXR1"/>
<dbReference type="SUPFAM" id="SSF47802">
    <property type="entry name" value="DNA polymerase beta, N-terminal domain-like"/>
    <property type="match status" value="1"/>
</dbReference>
<dbReference type="GO" id="GO:0005634">
    <property type="term" value="C:nucleus"/>
    <property type="evidence" value="ECO:0007669"/>
    <property type="project" value="TreeGrafter"/>
</dbReference>
<feature type="compositionally biased region" description="Basic and acidic residues" evidence="1">
    <location>
        <begin position="126"/>
        <end position="151"/>
    </location>
</feature>
<dbReference type="Gene3D" id="3.40.50.10190">
    <property type="entry name" value="BRCT domain"/>
    <property type="match status" value="1"/>
</dbReference>
<dbReference type="Pfam" id="PF00533">
    <property type="entry name" value="BRCT"/>
    <property type="match status" value="1"/>
</dbReference>
<reference evidence="4" key="1">
    <citation type="submission" date="2023-07" db="EMBL/GenBank/DDBJ databases">
        <title>draft genome sequence of fig (Ficus carica).</title>
        <authorList>
            <person name="Takahashi T."/>
            <person name="Nishimura K."/>
        </authorList>
    </citation>
    <scope>NUCLEOTIDE SEQUENCE</scope>
</reference>